<dbReference type="EMBL" id="QGLF01000004">
    <property type="protein sequence ID" value="PWR19719.1"/>
    <property type="molecule type" value="Genomic_DNA"/>
</dbReference>
<feature type="transmembrane region" description="Helical" evidence="1">
    <location>
        <begin position="90"/>
        <end position="112"/>
    </location>
</feature>
<gene>
    <name evidence="2" type="ORF">DKG75_14730</name>
</gene>
<keyword evidence="1" id="KW-0472">Membrane</keyword>
<keyword evidence="3" id="KW-1185">Reference proteome</keyword>
<keyword evidence="1" id="KW-0812">Transmembrane</keyword>
<dbReference type="AlphaFoldDB" id="A0A317DYH2"/>
<accession>A0A317DYH2</accession>
<dbReference type="OrthoDB" id="10005675at2"/>
<sequence length="117" mass="12452">MRLFARLLLVLALAWAGAVLWLVAPHLSFARLPARAAVLPAYSTIYLAPAQVRGIDILFGPRAFPAPKSDADWAALESEVALPLLVRNGAAVGAVGGIALLPLALMLAGRALRRHRR</sequence>
<evidence type="ECO:0000313" key="2">
    <source>
        <dbReference type="EMBL" id="PWR19719.1"/>
    </source>
</evidence>
<dbReference type="Proteomes" id="UP000246077">
    <property type="component" value="Unassembled WGS sequence"/>
</dbReference>
<evidence type="ECO:0000256" key="1">
    <source>
        <dbReference type="SAM" id="Phobius"/>
    </source>
</evidence>
<keyword evidence="1" id="KW-1133">Transmembrane helix</keyword>
<proteinExistence type="predicted"/>
<dbReference type="RefSeq" id="WP_109921893.1">
    <property type="nucleotide sequence ID" value="NZ_QGLF01000004.1"/>
</dbReference>
<protein>
    <submittedName>
        <fullName evidence="2">Uncharacterized protein</fullName>
    </submittedName>
</protein>
<organism evidence="2 3">
    <name type="scientific">Zavarzinia compransoris</name>
    <dbReference type="NCBI Taxonomy" id="1264899"/>
    <lineage>
        <taxon>Bacteria</taxon>
        <taxon>Pseudomonadati</taxon>
        <taxon>Pseudomonadota</taxon>
        <taxon>Alphaproteobacteria</taxon>
        <taxon>Rhodospirillales</taxon>
        <taxon>Zavarziniaceae</taxon>
        <taxon>Zavarzinia</taxon>
    </lineage>
</organism>
<comment type="caution">
    <text evidence="2">The sequence shown here is derived from an EMBL/GenBank/DDBJ whole genome shotgun (WGS) entry which is preliminary data.</text>
</comment>
<evidence type="ECO:0000313" key="3">
    <source>
        <dbReference type="Proteomes" id="UP000246077"/>
    </source>
</evidence>
<reference evidence="3" key="1">
    <citation type="submission" date="2018-05" db="EMBL/GenBank/DDBJ databases">
        <title>Zavarzinia sp. HR-AS.</title>
        <authorList>
            <person name="Lee Y."/>
            <person name="Jeon C.O."/>
        </authorList>
    </citation>
    <scope>NUCLEOTIDE SEQUENCE [LARGE SCALE GENOMIC DNA]</scope>
    <source>
        <strain evidence="3">DSM 1231</strain>
    </source>
</reference>
<name>A0A317DYH2_9PROT</name>